<accession>A0ABU0JSR4</accession>
<dbReference type="InterPro" id="IPR001048">
    <property type="entry name" value="Asp/Glu/Uridylate_kinase"/>
</dbReference>
<evidence type="ECO:0000256" key="10">
    <source>
        <dbReference type="ARBA" id="ARBA00022840"/>
    </source>
</evidence>
<comment type="caution">
    <text evidence="17">The sequence shown here is derived from an EMBL/GenBank/DDBJ whole genome shotgun (WGS) entry which is preliminary data.</text>
</comment>
<comment type="pathway">
    <text evidence="3 15">Amino-acid biosynthesis; L-methionine biosynthesis via de novo pathway; L-homoserine from L-aspartate: step 1/3.</text>
</comment>
<dbReference type="NCBIfam" id="NF006068">
    <property type="entry name" value="PRK08210.1"/>
    <property type="match status" value="1"/>
</dbReference>
<reference evidence="17 18" key="1">
    <citation type="submission" date="2023-07" db="EMBL/GenBank/DDBJ databases">
        <title>Genomic Encyclopedia of Type Strains, Phase IV (KMG-IV): sequencing the most valuable type-strain genomes for metagenomic binning, comparative biology and taxonomic classification.</title>
        <authorList>
            <person name="Goeker M."/>
        </authorList>
    </citation>
    <scope>NUCLEOTIDE SEQUENCE [LARGE SCALE GENOMIC DNA]</scope>
    <source>
        <strain evidence="17 18">DSM 1400</strain>
    </source>
</reference>
<keyword evidence="6 15" id="KW-0028">Amino-acid biosynthesis</keyword>
<evidence type="ECO:0000256" key="13">
    <source>
        <dbReference type="ARBA" id="ARBA00047872"/>
    </source>
</evidence>
<keyword evidence="11" id="KW-0220">Diaminopimelate biosynthesis</keyword>
<evidence type="ECO:0000256" key="9">
    <source>
        <dbReference type="ARBA" id="ARBA00022777"/>
    </source>
</evidence>
<dbReference type="InterPro" id="IPR005260">
    <property type="entry name" value="Asp_kin_monofn"/>
</dbReference>
<comment type="function">
    <text evidence="1">Catalyzes the phosphorylation of the beta-carboxyl group of aspartic acid with ATP to yield 4-phospho-L-aspartate, which is involved in the branched biosynthetic pathway leading to the biosynthesis of amino acids threonine, isoleucine and methionine.</text>
</comment>
<comment type="similarity">
    <text evidence="5 14">Belongs to the aspartokinase family.</text>
</comment>
<keyword evidence="12" id="KW-0457">Lysine biosynthesis</keyword>
<dbReference type="EMBL" id="JAUSWN010000015">
    <property type="protein sequence ID" value="MDQ0480141.1"/>
    <property type="molecule type" value="Genomic_DNA"/>
</dbReference>
<organism evidence="17 18">
    <name type="scientific">Hathewaya limosa</name>
    <name type="common">Clostridium limosum</name>
    <dbReference type="NCBI Taxonomy" id="1536"/>
    <lineage>
        <taxon>Bacteria</taxon>
        <taxon>Bacillati</taxon>
        <taxon>Bacillota</taxon>
        <taxon>Clostridia</taxon>
        <taxon>Eubacteriales</taxon>
        <taxon>Clostridiaceae</taxon>
        <taxon>Hathewaya</taxon>
    </lineage>
</organism>
<evidence type="ECO:0000256" key="1">
    <source>
        <dbReference type="ARBA" id="ARBA00003121"/>
    </source>
</evidence>
<dbReference type="SUPFAM" id="SSF53633">
    <property type="entry name" value="Carbamate kinase-like"/>
    <property type="match status" value="1"/>
</dbReference>
<dbReference type="CDD" id="cd04937">
    <property type="entry name" value="ACT_AKi-DapG-BS_2"/>
    <property type="match status" value="1"/>
</dbReference>
<evidence type="ECO:0000256" key="14">
    <source>
        <dbReference type="RuleBase" id="RU003448"/>
    </source>
</evidence>
<dbReference type="NCBIfam" id="TIGR00657">
    <property type="entry name" value="asp_kinases"/>
    <property type="match status" value="1"/>
</dbReference>
<evidence type="ECO:0000256" key="4">
    <source>
        <dbReference type="ARBA" id="ARBA00005139"/>
    </source>
</evidence>
<evidence type="ECO:0000256" key="6">
    <source>
        <dbReference type="ARBA" id="ARBA00022605"/>
    </source>
</evidence>
<evidence type="ECO:0000256" key="7">
    <source>
        <dbReference type="ARBA" id="ARBA00022679"/>
    </source>
</evidence>
<dbReference type="InterPro" id="IPR002912">
    <property type="entry name" value="ACT_dom"/>
</dbReference>
<name>A0ABU0JSR4_HATLI</name>
<dbReference type="Proteomes" id="UP001224418">
    <property type="component" value="Unassembled WGS sequence"/>
</dbReference>
<protein>
    <recommendedName>
        <fullName evidence="14">Aspartokinase</fullName>
        <ecNumber evidence="14">2.7.2.4</ecNumber>
    </recommendedName>
</protein>
<evidence type="ECO:0000259" key="16">
    <source>
        <dbReference type="PROSITE" id="PS51671"/>
    </source>
</evidence>
<keyword evidence="18" id="KW-1185">Reference proteome</keyword>
<proteinExistence type="inferred from homology"/>
<dbReference type="InterPro" id="IPR045865">
    <property type="entry name" value="ACT-like_dom_sf"/>
</dbReference>
<keyword evidence="9 14" id="KW-0418">Kinase</keyword>
<dbReference type="InterPro" id="IPR018042">
    <property type="entry name" value="Aspartate_kinase_CS"/>
</dbReference>
<sequence>MKLIVQKFGGTSVSTEVRRRRTVEKIKKVINEGYTPIVVVSAMGRMGEPYATDTLISLLDKKFTKTNLQALDTIMSCGEIISTAVMCNELYKENIDAIPLSGGQAGIITDNNFNNAAFLRVDTEKLKKVLKSGKIPVVAGFQGITEDGFITTIGRGGSDVTAALLGAAFNVEKVVIYTDVDGIMTTDPRIVPEASLIKEINYEEIFQFAEQGAKVIHPRAVEIAQKNNIPLLIKNAMNDNEGTLISKFYQSDLNKIVTGITNINNRVQVKVSYNNDNYFRLFDTLGDNSVSLDLINVFPKEKIFTIDSDDLEKVENILKEFELDFSVIERCSKISIIGSGMKGKPGVMAKILTALTKEGVEVLQTADSHMTIWCLVKEEEVKRAIKSLHEAFQL</sequence>
<dbReference type="PROSITE" id="PS51671">
    <property type="entry name" value="ACT"/>
    <property type="match status" value="1"/>
</dbReference>
<dbReference type="InterPro" id="IPR027795">
    <property type="entry name" value="CASTOR_ACT_dom"/>
</dbReference>
<keyword evidence="8" id="KW-0547">Nucleotide-binding</keyword>
<evidence type="ECO:0000256" key="15">
    <source>
        <dbReference type="RuleBase" id="RU004249"/>
    </source>
</evidence>
<dbReference type="InterPro" id="IPR036393">
    <property type="entry name" value="AceGlu_kinase-like_sf"/>
</dbReference>
<dbReference type="RefSeq" id="WP_307356017.1">
    <property type="nucleotide sequence ID" value="NZ_BAAACJ010000014.1"/>
</dbReference>
<dbReference type="PROSITE" id="PS00324">
    <property type="entry name" value="ASPARTOKINASE"/>
    <property type="match status" value="1"/>
</dbReference>
<dbReference type="Gene3D" id="3.30.2130.10">
    <property type="entry name" value="VC0802-like"/>
    <property type="match status" value="1"/>
</dbReference>
<evidence type="ECO:0000313" key="18">
    <source>
        <dbReference type="Proteomes" id="UP001224418"/>
    </source>
</evidence>
<dbReference type="PANTHER" id="PTHR21499">
    <property type="entry name" value="ASPARTATE KINASE"/>
    <property type="match status" value="1"/>
</dbReference>
<evidence type="ECO:0000256" key="5">
    <source>
        <dbReference type="ARBA" id="ARBA00010122"/>
    </source>
</evidence>
<keyword evidence="10" id="KW-0067">ATP-binding</keyword>
<dbReference type="Pfam" id="PF00696">
    <property type="entry name" value="AA_kinase"/>
    <property type="match status" value="1"/>
</dbReference>
<dbReference type="EC" id="2.7.2.4" evidence="14"/>
<dbReference type="InterPro" id="IPR001341">
    <property type="entry name" value="Asp_kinase"/>
</dbReference>
<dbReference type="GO" id="GO:0004072">
    <property type="term" value="F:aspartate kinase activity"/>
    <property type="evidence" value="ECO:0007669"/>
    <property type="project" value="UniProtKB-EC"/>
</dbReference>
<comment type="pathway">
    <text evidence="2 15">Amino-acid biosynthesis; L-lysine biosynthesis via DAP pathway; (S)-tetrahydrodipicolinate from L-aspartate: step 1/4.</text>
</comment>
<comment type="pathway">
    <text evidence="4 15">Amino-acid biosynthesis; L-threonine biosynthesis; L-threonine from L-aspartate: step 1/5.</text>
</comment>
<gene>
    <name evidence="17" type="ORF">QOZ93_001889</name>
</gene>
<dbReference type="PIRSF" id="PIRSF000726">
    <property type="entry name" value="Asp_kin"/>
    <property type="match status" value="1"/>
</dbReference>
<keyword evidence="7 14" id="KW-0808">Transferase</keyword>
<dbReference type="Pfam" id="PF13840">
    <property type="entry name" value="ACT_7"/>
    <property type="match status" value="1"/>
</dbReference>
<dbReference type="PANTHER" id="PTHR21499:SF3">
    <property type="entry name" value="ASPARTOKINASE"/>
    <property type="match status" value="1"/>
</dbReference>
<dbReference type="Gene3D" id="3.40.1160.10">
    <property type="entry name" value="Acetylglutamate kinase-like"/>
    <property type="match status" value="1"/>
</dbReference>
<evidence type="ECO:0000256" key="8">
    <source>
        <dbReference type="ARBA" id="ARBA00022741"/>
    </source>
</evidence>
<dbReference type="SUPFAM" id="SSF55021">
    <property type="entry name" value="ACT-like"/>
    <property type="match status" value="2"/>
</dbReference>
<evidence type="ECO:0000256" key="3">
    <source>
        <dbReference type="ARBA" id="ARBA00004986"/>
    </source>
</evidence>
<evidence type="ECO:0000313" key="17">
    <source>
        <dbReference type="EMBL" id="MDQ0480141.1"/>
    </source>
</evidence>
<comment type="catalytic activity">
    <reaction evidence="13 14">
        <text>L-aspartate + ATP = 4-phospho-L-aspartate + ADP</text>
        <dbReference type="Rhea" id="RHEA:23776"/>
        <dbReference type="ChEBI" id="CHEBI:29991"/>
        <dbReference type="ChEBI" id="CHEBI:30616"/>
        <dbReference type="ChEBI" id="CHEBI:57535"/>
        <dbReference type="ChEBI" id="CHEBI:456216"/>
        <dbReference type="EC" id="2.7.2.4"/>
    </reaction>
</comment>
<evidence type="ECO:0000256" key="12">
    <source>
        <dbReference type="ARBA" id="ARBA00023154"/>
    </source>
</evidence>
<evidence type="ECO:0000256" key="2">
    <source>
        <dbReference type="ARBA" id="ARBA00004766"/>
    </source>
</evidence>
<feature type="domain" description="ACT" evidence="16">
    <location>
        <begin position="336"/>
        <end position="394"/>
    </location>
</feature>
<evidence type="ECO:0000256" key="11">
    <source>
        <dbReference type="ARBA" id="ARBA00022915"/>
    </source>
</evidence>